<dbReference type="InterPro" id="IPR006016">
    <property type="entry name" value="UspA"/>
</dbReference>
<proteinExistence type="inferred from homology"/>
<organism evidence="3 4">
    <name type="scientific">Rhodopseudomonas palustris</name>
    <dbReference type="NCBI Taxonomy" id="1076"/>
    <lineage>
        <taxon>Bacteria</taxon>
        <taxon>Pseudomonadati</taxon>
        <taxon>Pseudomonadota</taxon>
        <taxon>Alphaproteobacteria</taxon>
        <taxon>Hyphomicrobiales</taxon>
        <taxon>Nitrobacteraceae</taxon>
        <taxon>Rhodopseudomonas</taxon>
    </lineage>
</organism>
<feature type="domain" description="UspA" evidence="2">
    <location>
        <begin position="140"/>
        <end position="262"/>
    </location>
</feature>
<gene>
    <name evidence="3" type="ORF">D4Q52_00570</name>
</gene>
<name>A0A418VQR9_RHOPL</name>
<dbReference type="PANTHER" id="PTHR46268:SF15">
    <property type="entry name" value="UNIVERSAL STRESS PROTEIN HP_0031"/>
    <property type="match status" value="1"/>
</dbReference>
<dbReference type="PANTHER" id="PTHR46268">
    <property type="entry name" value="STRESS RESPONSE PROTEIN NHAX"/>
    <property type="match status" value="1"/>
</dbReference>
<reference evidence="3 4" key="1">
    <citation type="submission" date="2018-09" db="EMBL/GenBank/DDBJ databases">
        <title>Draft genome sequence of Rhodopseudomonas palustris 2.1.18.</title>
        <authorList>
            <person name="Robertson S.L."/>
            <person name="Meyer T.E."/>
            <person name="Kyndt J.A."/>
        </authorList>
    </citation>
    <scope>NUCLEOTIDE SEQUENCE [LARGE SCALE GENOMIC DNA]</scope>
    <source>
        <strain evidence="3 4">2.1.18</strain>
    </source>
</reference>
<protein>
    <submittedName>
        <fullName evidence="3">Universal stress protein</fullName>
    </submittedName>
</protein>
<dbReference type="Proteomes" id="UP000285523">
    <property type="component" value="Unassembled WGS sequence"/>
</dbReference>
<evidence type="ECO:0000259" key="2">
    <source>
        <dbReference type="Pfam" id="PF00582"/>
    </source>
</evidence>
<sequence>MIKDILVRLDGTAQDDVRLAAADQIATIFSSHITGLSFISQSPLTTGEAGKEDGRAVEAAAIARLERLQQETHLRRFEVAGEEDVPDTAMRPARAADTFVELCPDGLSSNSERLIERLLFGAGRHLFLVPHELRPLRFLKHVIVAWNGSREAARAMAEAMPYLQRAEKVGLLVVEGENPTEADRLMGNDAVQHLRHHGINAVKHRAFGEEDETAGVLIEECRTLDATLLVMGSFGHSALHELLPGSTTRRLLRRSPIPLVIAH</sequence>
<evidence type="ECO:0000313" key="3">
    <source>
        <dbReference type="EMBL" id="RJF78696.1"/>
    </source>
</evidence>
<evidence type="ECO:0000256" key="1">
    <source>
        <dbReference type="ARBA" id="ARBA00008791"/>
    </source>
</evidence>
<dbReference type="PRINTS" id="PR01438">
    <property type="entry name" value="UNVRSLSTRESS"/>
</dbReference>
<dbReference type="EMBL" id="QYYD01000001">
    <property type="protein sequence ID" value="RJF78696.1"/>
    <property type="molecule type" value="Genomic_DNA"/>
</dbReference>
<comment type="caution">
    <text evidence="3">The sequence shown here is derived from an EMBL/GenBank/DDBJ whole genome shotgun (WGS) entry which is preliminary data.</text>
</comment>
<dbReference type="InterPro" id="IPR006015">
    <property type="entry name" value="Universal_stress_UspA"/>
</dbReference>
<dbReference type="SUPFAM" id="SSF52402">
    <property type="entry name" value="Adenine nucleotide alpha hydrolases-like"/>
    <property type="match status" value="1"/>
</dbReference>
<dbReference type="OrthoDB" id="9804721at2"/>
<accession>A0A418VQR9</accession>
<dbReference type="RefSeq" id="WP_119854595.1">
    <property type="nucleotide sequence ID" value="NZ_QYYD01000001.1"/>
</dbReference>
<dbReference type="CDD" id="cd00293">
    <property type="entry name" value="USP-like"/>
    <property type="match status" value="1"/>
</dbReference>
<dbReference type="Pfam" id="PF00582">
    <property type="entry name" value="Usp"/>
    <property type="match status" value="1"/>
</dbReference>
<evidence type="ECO:0000313" key="4">
    <source>
        <dbReference type="Proteomes" id="UP000285523"/>
    </source>
</evidence>
<comment type="similarity">
    <text evidence="1">Belongs to the universal stress protein A family.</text>
</comment>
<dbReference type="Gene3D" id="3.40.50.12370">
    <property type="match status" value="1"/>
</dbReference>
<dbReference type="AlphaFoldDB" id="A0A418VQR9"/>